<comment type="subcellular location">
    <subcellularLocation>
        <location evidence="1">Cell membrane</location>
        <topology evidence="1">Multi-pass membrane protein</topology>
    </subcellularLocation>
</comment>
<sequence>MVLNYFKSSLRYLYRNKMFTALNILGLSIGLSACIVISGVVYYEFSFDRKLPDRENIYRVVSDFVYEGRESLNGGVTKPLPEAIRAQVAGIKRVVPVFVQHLNTAEVSGGDQTKKIEEPEDIVSTDNTYFSMVPYHWIAGNSRAALSKPDAVVLTQSRAKEYFPGVDLLSLIGKTILYNDTLKKEVSGVVKDLEGPTSFTGKEFFAIPLKTYSATEWATTNGDNKLYIQLNPHTDRGIVSDRINRILKNKWNVFKDEPFWRTTKVSNRLIAFDDLHFTPDISEGVHKASREVMYGLILIGVFLLLLASINYINLSTAQIWQRTREFGVRKTLGSGRLRLIGHVLTETFLITLLALCLSFLFSKLIFFALKNIIPEGAEQYLDPGSISLFIAAVLILVPLIAGSYPAYLITRVNPLRIIRNHMLLPRSSSLGLRKGLIIFQFCVAQIFIVCTFIAASQIRYLMKKDPGFNREAVLLVEVPWKLRWKEQYKSKQFSLINELRNVQGITDVSLGDPPLTDGYSSSLFSYTDSRGKKAEGQLYRKVADTSYLNLYKIQLIAGRNLIPADTAKEMLINETAVKHFGFKSAEDAVGKMLDDGGKKLTIAGVVKDFHSQSFYNNIVPVSILMEKQDLATFNIKLSTEETGNWQTTIESIRKKWSQFYPSHYFDYKFYDQHLESIYKQERNISLLINLACIISVVISCLGLFGLAALTAFQRTKEIGIRKVMGATTIEVVQMLSKDFMKLVLIAIALGSPVAWYVTNKWLEGFAYRVPVQLWVFCAAAATAITIASLTVSSQAIRAARARPVDSLRNE</sequence>
<proteinExistence type="predicted"/>
<gene>
    <name evidence="9" type="ORF">DDR33_10925</name>
</gene>
<evidence type="ECO:0008006" key="11">
    <source>
        <dbReference type="Google" id="ProtNLM"/>
    </source>
</evidence>
<evidence type="ECO:0000256" key="3">
    <source>
        <dbReference type="ARBA" id="ARBA00022692"/>
    </source>
</evidence>
<dbReference type="InterPro" id="IPR025857">
    <property type="entry name" value="MacB_PCD"/>
</dbReference>
<dbReference type="PANTHER" id="PTHR30572">
    <property type="entry name" value="MEMBRANE COMPONENT OF TRANSPORTER-RELATED"/>
    <property type="match status" value="1"/>
</dbReference>
<organism evidence="9 10">
    <name type="scientific">Pararcticibacter amylolyticus</name>
    <dbReference type="NCBI Taxonomy" id="2173175"/>
    <lineage>
        <taxon>Bacteria</taxon>
        <taxon>Pseudomonadati</taxon>
        <taxon>Bacteroidota</taxon>
        <taxon>Sphingobacteriia</taxon>
        <taxon>Sphingobacteriales</taxon>
        <taxon>Sphingobacteriaceae</taxon>
        <taxon>Pararcticibacter</taxon>
    </lineage>
</organism>
<feature type="transmembrane region" description="Helical" evidence="6">
    <location>
        <begin position="431"/>
        <end position="455"/>
    </location>
</feature>
<feature type="transmembrane region" description="Helical" evidence="6">
    <location>
        <begin position="292"/>
        <end position="314"/>
    </location>
</feature>
<feature type="domain" description="ABC3 transporter permease C-terminal" evidence="7">
    <location>
        <begin position="298"/>
        <end position="414"/>
    </location>
</feature>
<evidence type="ECO:0000313" key="10">
    <source>
        <dbReference type="Proteomes" id="UP000245647"/>
    </source>
</evidence>
<feature type="domain" description="MacB-like periplasmic core" evidence="8">
    <location>
        <begin position="20"/>
        <end position="245"/>
    </location>
</feature>
<evidence type="ECO:0000256" key="6">
    <source>
        <dbReference type="SAM" id="Phobius"/>
    </source>
</evidence>
<evidence type="ECO:0000259" key="8">
    <source>
        <dbReference type="Pfam" id="PF12704"/>
    </source>
</evidence>
<dbReference type="GO" id="GO:0022857">
    <property type="term" value="F:transmembrane transporter activity"/>
    <property type="evidence" value="ECO:0007669"/>
    <property type="project" value="TreeGrafter"/>
</dbReference>
<keyword evidence="2" id="KW-1003">Cell membrane</keyword>
<keyword evidence="3 6" id="KW-0812">Transmembrane</keyword>
<keyword evidence="10" id="KW-1185">Reference proteome</keyword>
<feature type="transmembrane region" description="Helical" evidence="6">
    <location>
        <begin position="21"/>
        <end position="43"/>
    </location>
</feature>
<comment type="caution">
    <text evidence="9">The sequence shown here is derived from an EMBL/GenBank/DDBJ whole genome shotgun (WGS) entry which is preliminary data.</text>
</comment>
<reference evidence="9 10" key="1">
    <citation type="submission" date="2018-04" db="EMBL/GenBank/DDBJ databases">
        <title>Pedobacter chongqingensis sp. nov., isolated from a rottenly hemp rope.</title>
        <authorList>
            <person name="Cai Y."/>
        </authorList>
    </citation>
    <scope>NUCLEOTIDE SEQUENCE [LARGE SCALE GENOMIC DNA]</scope>
    <source>
        <strain evidence="9 10">FJ4-8</strain>
    </source>
</reference>
<dbReference type="GO" id="GO:0005886">
    <property type="term" value="C:plasma membrane"/>
    <property type="evidence" value="ECO:0007669"/>
    <property type="project" value="UniProtKB-SubCell"/>
</dbReference>
<feature type="transmembrane region" description="Helical" evidence="6">
    <location>
        <begin position="386"/>
        <end position="410"/>
    </location>
</feature>
<dbReference type="PROSITE" id="PS51257">
    <property type="entry name" value="PROKAR_LIPOPROTEIN"/>
    <property type="match status" value="1"/>
</dbReference>
<protein>
    <recommendedName>
        <fullName evidence="11">Cell division protein FtsX</fullName>
    </recommendedName>
</protein>
<dbReference type="Pfam" id="PF12704">
    <property type="entry name" value="MacB_PCD"/>
    <property type="match status" value="1"/>
</dbReference>
<feature type="domain" description="ABC3 transporter permease C-terminal" evidence="7">
    <location>
        <begin position="691"/>
        <end position="800"/>
    </location>
</feature>
<evidence type="ECO:0000313" key="9">
    <source>
        <dbReference type="EMBL" id="PWG80543.1"/>
    </source>
</evidence>
<evidence type="ECO:0000256" key="1">
    <source>
        <dbReference type="ARBA" id="ARBA00004651"/>
    </source>
</evidence>
<feature type="transmembrane region" description="Helical" evidence="6">
    <location>
        <begin position="769"/>
        <end position="792"/>
    </location>
</feature>
<dbReference type="Pfam" id="PF02687">
    <property type="entry name" value="FtsX"/>
    <property type="match status" value="2"/>
</dbReference>
<evidence type="ECO:0000256" key="5">
    <source>
        <dbReference type="ARBA" id="ARBA00023136"/>
    </source>
</evidence>
<dbReference type="AlphaFoldDB" id="A0A2U2PGN3"/>
<keyword evidence="5 6" id="KW-0472">Membrane</keyword>
<keyword evidence="4 6" id="KW-1133">Transmembrane helix</keyword>
<dbReference type="InterPro" id="IPR050250">
    <property type="entry name" value="Macrolide_Exporter_MacB"/>
</dbReference>
<dbReference type="PANTHER" id="PTHR30572:SF18">
    <property type="entry name" value="ABC-TYPE MACROLIDE FAMILY EXPORT SYSTEM PERMEASE COMPONENT 2"/>
    <property type="match status" value="1"/>
</dbReference>
<dbReference type="Proteomes" id="UP000245647">
    <property type="component" value="Unassembled WGS sequence"/>
</dbReference>
<evidence type="ECO:0000256" key="2">
    <source>
        <dbReference type="ARBA" id="ARBA00022475"/>
    </source>
</evidence>
<feature type="transmembrane region" description="Helical" evidence="6">
    <location>
        <begin position="686"/>
        <end position="712"/>
    </location>
</feature>
<evidence type="ECO:0000259" key="7">
    <source>
        <dbReference type="Pfam" id="PF02687"/>
    </source>
</evidence>
<feature type="transmembrane region" description="Helical" evidence="6">
    <location>
        <begin position="739"/>
        <end position="757"/>
    </location>
</feature>
<accession>A0A2U2PGN3</accession>
<dbReference type="InterPro" id="IPR003838">
    <property type="entry name" value="ABC3_permease_C"/>
</dbReference>
<feature type="transmembrane region" description="Helical" evidence="6">
    <location>
        <begin position="339"/>
        <end position="366"/>
    </location>
</feature>
<evidence type="ECO:0000256" key="4">
    <source>
        <dbReference type="ARBA" id="ARBA00022989"/>
    </source>
</evidence>
<name>A0A2U2PGN3_9SPHI</name>
<dbReference type="EMBL" id="QEAS01000008">
    <property type="protein sequence ID" value="PWG80543.1"/>
    <property type="molecule type" value="Genomic_DNA"/>
</dbReference>